<evidence type="ECO:0000259" key="6">
    <source>
        <dbReference type="PROSITE" id="PS50405"/>
    </source>
</evidence>
<dbReference type="InterPro" id="IPR004045">
    <property type="entry name" value="Glutathione_S-Trfase_N"/>
</dbReference>
<sequence length="216" mass="24359">MVLKLYGWPKSTCTQRVAMVLHEKNVPFEFVMVDLFKGESKTPQYLEHQPFGQVPYIDDEGLILYESRAIARYIAEKYANQGTPNLLPTKDVASRAMFEQAASIETSDFDMFASRAVFEMLFKPRMGGAPDKAVFDNLILSLSMKLEVYDKILSKQKYLAGDELCLADLFHIPYGVLLPIAGSDIMESKPNVKRWFNDLTSRPSWKAVQDGVSGTA</sequence>
<dbReference type="CDD" id="cd03053">
    <property type="entry name" value="GST_N_Phi"/>
    <property type="match status" value="1"/>
</dbReference>
<dbReference type="GO" id="GO:0043295">
    <property type="term" value="F:glutathione binding"/>
    <property type="evidence" value="ECO:0007669"/>
    <property type="project" value="TreeGrafter"/>
</dbReference>
<name>A0A9W8MHI3_9AGAR</name>
<dbReference type="SUPFAM" id="SSF47616">
    <property type="entry name" value="GST C-terminal domain-like"/>
    <property type="match status" value="1"/>
</dbReference>
<feature type="domain" description="GST C-terminal" evidence="6">
    <location>
        <begin position="91"/>
        <end position="216"/>
    </location>
</feature>
<accession>A0A9W8MHI3</accession>
<evidence type="ECO:0000259" key="5">
    <source>
        <dbReference type="PROSITE" id="PS50404"/>
    </source>
</evidence>
<dbReference type="PANTHER" id="PTHR43900">
    <property type="entry name" value="GLUTATHIONE S-TRANSFERASE RHO"/>
    <property type="match status" value="1"/>
</dbReference>
<feature type="domain" description="GST N-terminal" evidence="5">
    <location>
        <begin position="1"/>
        <end position="82"/>
    </location>
</feature>
<dbReference type="InterPro" id="IPR004046">
    <property type="entry name" value="GST_C"/>
</dbReference>
<dbReference type="InterPro" id="IPR010987">
    <property type="entry name" value="Glutathione-S-Trfase_C-like"/>
</dbReference>
<dbReference type="Pfam" id="PF00043">
    <property type="entry name" value="GST_C"/>
    <property type="match status" value="1"/>
</dbReference>
<reference evidence="7" key="1">
    <citation type="submission" date="2022-06" db="EMBL/GenBank/DDBJ databases">
        <title>Genome Sequence of Candolleomyces eurysporus.</title>
        <authorList>
            <person name="Buettner E."/>
        </authorList>
    </citation>
    <scope>NUCLEOTIDE SEQUENCE</scope>
    <source>
        <strain evidence="7">VTCC 930004</strain>
    </source>
</reference>
<dbReference type="Gene3D" id="3.40.30.10">
    <property type="entry name" value="Glutaredoxin"/>
    <property type="match status" value="1"/>
</dbReference>
<dbReference type="PROSITE" id="PS50404">
    <property type="entry name" value="GST_NTER"/>
    <property type="match status" value="1"/>
</dbReference>
<dbReference type="SFLD" id="SFLDG01154">
    <property type="entry name" value="Main.5:_Phi-like"/>
    <property type="match status" value="1"/>
</dbReference>
<organism evidence="7 8">
    <name type="scientific">Candolleomyces eurysporus</name>
    <dbReference type="NCBI Taxonomy" id="2828524"/>
    <lineage>
        <taxon>Eukaryota</taxon>
        <taxon>Fungi</taxon>
        <taxon>Dikarya</taxon>
        <taxon>Basidiomycota</taxon>
        <taxon>Agaricomycotina</taxon>
        <taxon>Agaricomycetes</taxon>
        <taxon>Agaricomycetidae</taxon>
        <taxon>Agaricales</taxon>
        <taxon>Agaricineae</taxon>
        <taxon>Psathyrellaceae</taxon>
        <taxon>Candolleomyces</taxon>
    </lineage>
</organism>
<dbReference type="InterPro" id="IPR036282">
    <property type="entry name" value="Glutathione-S-Trfase_C_sf"/>
</dbReference>
<dbReference type="SUPFAM" id="SSF52833">
    <property type="entry name" value="Thioredoxin-like"/>
    <property type="match status" value="1"/>
</dbReference>
<evidence type="ECO:0000313" key="8">
    <source>
        <dbReference type="Proteomes" id="UP001140091"/>
    </source>
</evidence>
<evidence type="ECO:0000256" key="2">
    <source>
        <dbReference type="ARBA" id="ARBA00012452"/>
    </source>
</evidence>
<dbReference type="InterPro" id="IPR036249">
    <property type="entry name" value="Thioredoxin-like_sf"/>
</dbReference>
<dbReference type="GO" id="GO:0005737">
    <property type="term" value="C:cytoplasm"/>
    <property type="evidence" value="ECO:0007669"/>
    <property type="project" value="TreeGrafter"/>
</dbReference>
<dbReference type="OrthoDB" id="249703at2759"/>
<dbReference type="GO" id="GO:0009636">
    <property type="term" value="P:response to toxic substance"/>
    <property type="evidence" value="ECO:0007669"/>
    <property type="project" value="UniProtKB-ARBA"/>
</dbReference>
<dbReference type="EMBL" id="JANBPK010000920">
    <property type="protein sequence ID" value="KAJ2928734.1"/>
    <property type="molecule type" value="Genomic_DNA"/>
</dbReference>
<evidence type="ECO:0000256" key="4">
    <source>
        <dbReference type="ARBA" id="ARBA00047960"/>
    </source>
</evidence>
<keyword evidence="3" id="KW-0808">Transferase</keyword>
<comment type="caution">
    <text evidence="7">The sequence shown here is derived from an EMBL/GenBank/DDBJ whole genome shotgun (WGS) entry which is preliminary data.</text>
</comment>
<dbReference type="EC" id="2.5.1.18" evidence="2"/>
<dbReference type="GO" id="GO:0006749">
    <property type="term" value="P:glutathione metabolic process"/>
    <property type="evidence" value="ECO:0007669"/>
    <property type="project" value="TreeGrafter"/>
</dbReference>
<feature type="non-terminal residue" evidence="7">
    <location>
        <position position="216"/>
    </location>
</feature>
<dbReference type="InterPro" id="IPR040079">
    <property type="entry name" value="Glutathione_S-Trfase"/>
</dbReference>
<dbReference type="FunFam" id="1.20.1050.10:FF:000004">
    <property type="entry name" value="Glutathione S-transferase F2"/>
    <property type="match status" value="1"/>
</dbReference>
<protein>
    <recommendedName>
        <fullName evidence="2">glutathione transferase</fullName>
        <ecNumber evidence="2">2.5.1.18</ecNumber>
    </recommendedName>
</protein>
<comment type="similarity">
    <text evidence="1">Belongs to the GST superfamily. Phi family.</text>
</comment>
<comment type="catalytic activity">
    <reaction evidence="4">
        <text>RX + glutathione = an S-substituted glutathione + a halide anion + H(+)</text>
        <dbReference type="Rhea" id="RHEA:16437"/>
        <dbReference type="ChEBI" id="CHEBI:15378"/>
        <dbReference type="ChEBI" id="CHEBI:16042"/>
        <dbReference type="ChEBI" id="CHEBI:17792"/>
        <dbReference type="ChEBI" id="CHEBI:57925"/>
        <dbReference type="ChEBI" id="CHEBI:90779"/>
        <dbReference type="EC" id="2.5.1.18"/>
    </reaction>
</comment>
<evidence type="ECO:0000256" key="3">
    <source>
        <dbReference type="ARBA" id="ARBA00022679"/>
    </source>
</evidence>
<dbReference type="Proteomes" id="UP001140091">
    <property type="component" value="Unassembled WGS sequence"/>
</dbReference>
<dbReference type="FunFam" id="3.40.30.10:FF:000016">
    <property type="entry name" value="Glutathione S-transferase F2"/>
    <property type="match status" value="1"/>
</dbReference>
<dbReference type="PROSITE" id="PS50405">
    <property type="entry name" value="GST_CTER"/>
    <property type="match status" value="1"/>
</dbReference>
<dbReference type="AlphaFoldDB" id="A0A9W8MHI3"/>
<dbReference type="Pfam" id="PF02798">
    <property type="entry name" value="GST_N"/>
    <property type="match status" value="1"/>
</dbReference>
<proteinExistence type="inferred from homology"/>
<dbReference type="SFLD" id="SFLDG00358">
    <property type="entry name" value="Main_(cytGST)"/>
    <property type="match status" value="1"/>
</dbReference>
<evidence type="ECO:0000313" key="7">
    <source>
        <dbReference type="EMBL" id="KAJ2928734.1"/>
    </source>
</evidence>
<dbReference type="Gene3D" id="1.20.1050.10">
    <property type="match status" value="1"/>
</dbReference>
<gene>
    <name evidence="7" type="ORF">H1R20_g8379</name>
</gene>
<keyword evidence="8" id="KW-1185">Reference proteome</keyword>
<evidence type="ECO:0000256" key="1">
    <source>
        <dbReference type="ARBA" id="ARBA00010128"/>
    </source>
</evidence>
<dbReference type="PANTHER" id="PTHR43900:SF3">
    <property type="entry name" value="GLUTATHIONE S-TRANSFERASE RHO"/>
    <property type="match status" value="1"/>
</dbReference>
<dbReference type="GO" id="GO:0004364">
    <property type="term" value="F:glutathione transferase activity"/>
    <property type="evidence" value="ECO:0007669"/>
    <property type="project" value="UniProtKB-EC"/>
</dbReference>
<dbReference type="SFLD" id="SFLDS00019">
    <property type="entry name" value="Glutathione_Transferase_(cytos"/>
    <property type="match status" value="1"/>
</dbReference>